<organism evidence="2 3">
    <name type="scientific">Reinekea marina</name>
    <dbReference type="NCBI Taxonomy" id="1310421"/>
    <lineage>
        <taxon>Bacteria</taxon>
        <taxon>Pseudomonadati</taxon>
        <taxon>Pseudomonadota</taxon>
        <taxon>Gammaproteobacteria</taxon>
        <taxon>Oceanospirillales</taxon>
        <taxon>Saccharospirillaceae</taxon>
        <taxon>Reinekea</taxon>
    </lineage>
</organism>
<comment type="caution">
    <text evidence="2">The sequence shown here is derived from an EMBL/GenBank/DDBJ whole genome shotgun (WGS) entry which is preliminary data.</text>
</comment>
<sequence>MSKSLADQLAGLGLANKKQIQKDKAEKRKQEKLARKHKIETVDESKAAVEKARKEKLEKDRQLNLERQEALKKREVMAQVKQMVMHAKLNLDDGDVKYSFVDQTDNKVKSLYVTEQIQKDLAMARLAIASVEEKYFVIPKNMADKIAERSEASIVFIAANDSSQVDDDDPYKDFVVPDDLMW</sequence>
<gene>
    <name evidence="2" type="ORF">ACFOND_15775</name>
</gene>
<reference evidence="3" key="1">
    <citation type="journal article" date="2019" name="Int. J. Syst. Evol. Microbiol.">
        <title>The Global Catalogue of Microorganisms (GCM) 10K type strain sequencing project: providing services to taxonomists for standard genome sequencing and annotation.</title>
        <authorList>
            <consortium name="The Broad Institute Genomics Platform"/>
            <consortium name="The Broad Institute Genome Sequencing Center for Infectious Disease"/>
            <person name="Wu L."/>
            <person name="Ma J."/>
        </authorList>
    </citation>
    <scope>NUCLEOTIDE SEQUENCE [LARGE SCALE GENOMIC DNA]</scope>
    <source>
        <strain evidence="3">CECT 8288</strain>
    </source>
</reference>
<accession>A0ABV7WUW4</accession>
<proteinExistence type="predicted"/>
<protein>
    <submittedName>
        <fullName evidence="2">DUF2058 domain-containing protein</fullName>
    </submittedName>
</protein>
<name>A0ABV7WUW4_9GAMM</name>
<dbReference type="Proteomes" id="UP001595710">
    <property type="component" value="Unassembled WGS sequence"/>
</dbReference>
<dbReference type="Pfam" id="PF09831">
    <property type="entry name" value="DUF2058"/>
    <property type="match status" value="1"/>
</dbReference>
<dbReference type="EMBL" id="JBHRYN010000069">
    <property type="protein sequence ID" value="MFC3703088.1"/>
    <property type="molecule type" value="Genomic_DNA"/>
</dbReference>
<evidence type="ECO:0000313" key="2">
    <source>
        <dbReference type="EMBL" id="MFC3703088.1"/>
    </source>
</evidence>
<feature type="region of interest" description="Disordered" evidence="1">
    <location>
        <begin position="16"/>
        <end position="40"/>
    </location>
</feature>
<keyword evidence="3" id="KW-1185">Reference proteome</keyword>
<dbReference type="RefSeq" id="WP_290280025.1">
    <property type="nucleotide sequence ID" value="NZ_JAUFQI010000001.1"/>
</dbReference>
<evidence type="ECO:0000313" key="3">
    <source>
        <dbReference type="Proteomes" id="UP001595710"/>
    </source>
</evidence>
<dbReference type="InterPro" id="IPR018636">
    <property type="entry name" value="DUF2058"/>
</dbReference>
<feature type="compositionally biased region" description="Basic and acidic residues" evidence="1">
    <location>
        <begin position="20"/>
        <end position="40"/>
    </location>
</feature>
<evidence type="ECO:0000256" key="1">
    <source>
        <dbReference type="SAM" id="MobiDB-lite"/>
    </source>
</evidence>